<dbReference type="STRING" id="407821.A0A087TMG2"/>
<dbReference type="Proteomes" id="UP000054359">
    <property type="component" value="Unassembled WGS sequence"/>
</dbReference>
<name>A0A087TMG2_STEMI</name>
<accession>A0A087TMG2</accession>
<dbReference type="AlphaFoldDB" id="A0A087TMG2"/>
<evidence type="ECO:0000313" key="1">
    <source>
        <dbReference type="EMBL" id="KFM66301.1"/>
    </source>
</evidence>
<gene>
    <name evidence="1" type="ORF">X975_02241</name>
</gene>
<keyword evidence="2" id="KW-1185">Reference proteome</keyword>
<proteinExistence type="predicted"/>
<evidence type="ECO:0000313" key="2">
    <source>
        <dbReference type="Proteomes" id="UP000054359"/>
    </source>
</evidence>
<organism evidence="1 2">
    <name type="scientific">Stegodyphus mimosarum</name>
    <name type="common">African social velvet spider</name>
    <dbReference type="NCBI Taxonomy" id="407821"/>
    <lineage>
        <taxon>Eukaryota</taxon>
        <taxon>Metazoa</taxon>
        <taxon>Ecdysozoa</taxon>
        <taxon>Arthropoda</taxon>
        <taxon>Chelicerata</taxon>
        <taxon>Arachnida</taxon>
        <taxon>Araneae</taxon>
        <taxon>Araneomorphae</taxon>
        <taxon>Entelegynae</taxon>
        <taxon>Eresoidea</taxon>
        <taxon>Eresidae</taxon>
        <taxon>Stegodyphus</taxon>
    </lineage>
</organism>
<dbReference type="OMA" id="YYKTIQI"/>
<dbReference type="EMBL" id="KK115891">
    <property type="protein sequence ID" value="KFM66301.1"/>
    <property type="molecule type" value="Genomic_DNA"/>
</dbReference>
<sequence length="86" mass="9757">MEEFEIPTKLINITKATFKKVKCRVKLGNDLPEVFYTDRGLWLGDTLSCLIFNLTLKKAIKTSGLVNRGIIYYKTIQILTFADGIA</sequence>
<protein>
    <submittedName>
        <fullName evidence="1">Uncharacterized protein</fullName>
    </submittedName>
</protein>
<feature type="non-terminal residue" evidence="1">
    <location>
        <position position="86"/>
    </location>
</feature>
<dbReference type="OrthoDB" id="6435385at2759"/>
<reference evidence="1 2" key="1">
    <citation type="submission" date="2013-11" db="EMBL/GenBank/DDBJ databases">
        <title>Genome sequencing of Stegodyphus mimosarum.</title>
        <authorList>
            <person name="Bechsgaard J."/>
        </authorList>
    </citation>
    <scope>NUCLEOTIDE SEQUENCE [LARGE SCALE GENOMIC DNA]</scope>
</reference>